<dbReference type="AlphaFoldDB" id="A0A0K9YK49"/>
<dbReference type="PANTHER" id="PTHR33154">
    <property type="entry name" value="TRANSCRIPTIONAL REGULATOR, ARSR FAMILY"/>
    <property type="match status" value="1"/>
</dbReference>
<evidence type="ECO:0000313" key="5">
    <source>
        <dbReference type="EMBL" id="GED71545.1"/>
    </source>
</evidence>
<reference evidence="7" key="1">
    <citation type="submission" date="2015-07" db="EMBL/GenBank/DDBJ databases">
        <title>Genome sequencing project for genomic taxonomy and phylogenomics of Bacillus-like bacteria.</title>
        <authorList>
            <person name="Liu B."/>
            <person name="Wang J."/>
            <person name="Zhu Y."/>
            <person name="Liu G."/>
            <person name="Chen Q."/>
            <person name="Chen Z."/>
            <person name="Lan J."/>
            <person name="Che J."/>
            <person name="Ge C."/>
            <person name="Shi H."/>
            <person name="Pan Z."/>
            <person name="Liu X."/>
        </authorList>
    </citation>
    <scope>NUCLEOTIDE SEQUENCE [LARGE SCALE GENOMIC DNA]</scope>
    <source>
        <strain evidence="7">DSM 9887</strain>
    </source>
</reference>
<dbReference type="STRING" id="54915.ADS79_31400"/>
<sequence>MLSRYNKSMNTNDDLLIISVIKALSDPIRLKIMHLLKKGRDEECQSPASLQNPQALCPKDILRKMEDLSDSKLSYHLKEMKQAGLIVEHREGKRIFYELNTEPLGKLSAWLDEFAE</sequence>
<dbReference type="InterPro" id="IPR011991">
    <property type="entry name" value="ArsR-like_HTH"/>
</dbReference>
<dbReference type="InterPro" id="IPR051081">
    <property type="entry name" value="HTH_MetalResp_TranReg"/>
</dbReference>
<evidence type="ECO:0000256" key="1">
    <source>
        <dbReference type="ARBA" id="ARBA00023015"/>
    </source>
</evidence>
<dbReference type="PATRIC" id="fig|54915.3.peg.5982"/>
<dbReference type="PANTHER" id="PTHR33154:SF18">
    <property type="entry name" value="ARSENICAL RESISTANCE OPERON REPRESSOR"/>
    <property type="match status" value="1"/>
</dbReference>
<reference evidence="6" key="2">
    <citation type="submission" date="2015-07" db="EMBL/GenBank/DDBJ databases">
        <title>MeaNS - Measles Nucleotide Surveillance Program.</title>
        <authorList>
            <person name="Tran T."/>
            <person name="Druce J."/>
        </authorList>
    </citation>
    <scope>NUCLEOTIDE SEQUENCE</scope>
    <source>
        <strain evidence="6">DSM 9887</strain>
    </source>
</reference>
<dbReference type="Gene3D" id="1.10.10.10">
    <property type="entry name" value="Winged helix-like DNA-binding domain superfamily/Winged helix DNA-binding domain"/>
    <property type="match status" value="1"/>
</dbReference>
<keyword evidence="8" id="KW-1185">Reference proteome</keyword>
<evidence type="ECO:0000259" key="4">
    <source>
        <dbReference type="PROSITE" id="PS50987"/>
    </source>
</evidence>
<accession>A0A0K9YK49</accession>
<evidence type="ECO:0000313" key="7">
    <source>
        <dbReference type="Proteomes" id="UP000036834"/>
    </source>
</evidence>
<keyword evidence="1" id="KW-0805">Transcription regulation</keyword>
<dbReference type="InterPro" id="IPR036390">
    <property type="entry name" value="WH_DNA-bd_sf"/>
</dbReference>
<dbReference type="EMBL" id="BJON01000021">
    <property type="protein sequence ID" value="GED71545.1"/>
    <property type="molecule type" value="Genomic_DNA"/>
</dbReference>
<dbReference type="SMART" id="SM00418">
    <property type="entry name" value="HTH_ARSR"/>
    <property type="match status" value="1"/>
</dbReference>
<dbReference type="GO" id="GO:0003700">
    <property type="term" value="F:DNA-binding transcription factor activity"/>
    <property type="evidence" value="ECO:0007669"/>
    <property type="project" value="InterPro"/>
</dbReference>
<proteinExistence type="predicted"/>
<dbReference type="NCBIfam" id="NF033788">
    <property type="entry name" value="HTH_metalloreg"/>
    <property type="match status" value="1"/>
</dbReference>
<protein>
    <submittedName>
        <fullName evidence="5">Transcriptional regulator</fullName>
    </submittedName>
</protein>
<dbReference type="Pfam" id="PF12840">
    <property type="entry name" value="HTH_20"/>
    <property type="match status" value="1"/>
</dbReference>
<comment type="caution">
    <text evidence="6">The sequence shown here is derived from an EMBL/GenBank/DDBJ whole genome shotgun (WGS) entry which is preliminary data.</text>
</comment>
<dbReference type="EMBL" id="LGIQ01000016">
    <property type="protein sequence ID" value="KNB69027.1"/>
    <property type="molecule type" value="Genomic_DNA"/>
</dbReference>
<name>A0A0K9YK49_9BACL</name>
<evidence type="ECO:0000256" key="3">
    <source>
        <dbReference type="ARBA" id="ARBA00023163"/>
    </source>
</evidence>
<evidence type="ECO:0000256" key="2">
    <source>
        <dbReference type="ARBA" id="ARBA00023125"/>
    </source>
</evidence>
<evidence type="ECO:0000313" key="8">
    <source>
        <dbReference type="Proteomes" id="UP000319578"/>
    </source>
</evidence>
<keyword evidence="2" id="KW-0238">DNA-binding</keyword>
<feature type="domain" description="HTH arsR-type" evidence="4">
    <location>
        <begin position="9"/>
        <end position="116"/>
    </location>
</feature>
<reference evidence="5 8" key="3">
    <citation type="submission" date="2019-06" db="EMBL/GenBank/DDBJ databases">
        <title>Whole genome shotgun sequence of Brevibacillus reuszeri NBRC 15719.</title>
        <authorList>
            <person name="Hosoyama A."/>
            <person name="Uohara A."/>
            <person name="Ohji S."/>
            <person name="Ichikawa N."/>
        </authorList>
    </citation>
    <scope>NUCLEOTIDE SEQUENCE [LARGE SCALE GENOMIC DNA]</scope>
    <source>
        <strain evidence="5 8">NBRC 15719</strain>
    </source>
</reference>
<dbReference type="InterPro" id="IPR036388">
    <property type="entry name" value="WH-like_DNA-bd_sf"/>
</dbReference>
<dbReference type="SUPFAM" id="SSF46785">
    <property type="entry name" value="Winged helix' DNA-binding domain"/>
    <property type="match status" value="1"/>
</dbReference>
<dbReference type="GO" id="GO:0003677">
    <property type="term" value="F:DNA binding"/>
    <property type="evidence" value="ECO:0007669"/>
    <property type="project" value="UniProtKB-KW"/>
</dbReference>
<dbReference type="CDD" id="cd00090">
    <property type="entry name" value="HTH_ARSR"/>
    <property type="match status" value="1"/>
</dbReference>
<gene>
    <name evidence="6" type="ORF">ADS79_31400</name>
    <name evidence="5" type="ORF">BRE01_52470</name>
</gene>
<dbReference type="InterPro" id="IPR001845">
    <property type="entry name" value="HTH_ArsR_DNA-bd_dom"/>
</dbReference>
<dbReference type="Proteomes" id="UP000319578">
    <property type="component" value="Unassembled WGS sequence"/>
</dbReference>
<evidence type="ECO:0000313" key="6">
    <source>
        <dbReference type="EMBL" id="KNB69027.1"/>
    </source>
</evidence>
<dbReference type="PROSITE" id="PS50987">
    <property type="entry name" value="HTH_ARSR_2"/>
    <property type="match status" value="1"/>
</dbReference>
<organism evidence="6 7">
    <name type="scientific">Brevibacillus reuszeri</name>
    <dbReference type="NCBI Taxonomy" id="54915"/>
    <lineage>
        <taxon>Bacteria</taxon>
        <taxon>Bacillati</taxon>
        <taxon>Bacillota</taxon>
        <taxon>Bacilli</taxon>
        <taxon>Bacillales</taxon>
        <taxon>Paenibacillaceae</taxon>
        <taxon>Brevibacillus</taxon>
    </lineage>
</organism>
<keyword evidence="3" id="KW-0804">Transcription</keyword>
<dbReference type="Proteomes" id="UP000036834">
    <property type="component" value="Unassembled WGS sequence"/>
</dbReference>